<gene>
    <name evidence="1" type="ORF">PAPYR_12439</name>
</gene>
<keyword evidence="2" id="KW-1185">Reference proteome</keyword>
<accession>A0ABQ8U757</accession>
<protein>
    <submittedName>
        <fullName evidence="1">Uncharacterized protein</fullName>
    </submittedName>
</protein>
<evidence type="ECO:0000313" key="2">
    <source>
        <dbReference type="Proteomes" id="UP001141327"/>
    </source>
</evidence>
<proteinExistence type="predicted"/>
<evidence type="ECO:0000313" key="1">
    <source>
        <dbReference type="EMBL" id="KAJ4453169.1"/>
    </source>
</evidence>
<dbReference type="EMBL" id="JAPMOS010000304">
    <property type="protein sequence ID" value="KAJ4453169.1"/>
    <property type="molecule type" value="Genomic_DNA"/>
</dbReference>
<dbReference type="Proteomes" id="UP001141327">
    <property type="component" value="Unassembled WGS sequence"/>
</dbReference>
<reference evidence="1" key="1">
    <citation type="journal article" date="2022" name="bioRxiv">
        <title>Genomics of Preaxostyla Flagellates Illuminates Evolutionary Transitions and the Path Towards Mitochondrial Loss.</title>
        <authorList>
            <person name="Novak L.V.F."/>
            <person name="Treitli S.C."/>
            <person name="Pyrih J."/>
            <person name="Halakuc P."/>
            <person name="Pipaliya S.V."/>
            <person name="Vacek V."/>
            <person name="Brzon O."/>
            <person name="Soukal P."/>
            <person name="Eme L."/>
            <person name="Dacks J.B."/>
            <person name="Karnkowska A."/>
            <person name="Elias M."/>
            <person name="Hampl V."/>
        </authorList>
    </citation>
    <scope>NUCLEOTIDE SEQUENCE</scope>
    <source>
        <strain evidence="1">RCP-MX</strain>
    </source>
</reference>
<sequence>MRTPPPRKIRLPPTNIAIRVLMMQIDEFHRKNTWDDVGTPPRKIRFLLKIHTAGMDFSTPDKHRDTVPPTNIVIPVLMIQIDEFHRKNTWDDVGTPPRKIRFLLKIHTAGMDFSTPDKHRDTVPPTNIAIRVLMMQIDEFHRKNTWDDNTTSKNSISIENPYRRYDVGTPPRKIRFLLKIHTAGMDFSTPDKHRDTVPPTNIVIPVLMIQIDEFHRKNTWDDVGTPPRKIRFLLKIHTAGMDFSTPDKHRDPVPPTNIVIRVLMMQIDEFHRKNTWDDVGTPPRKIRFLLKIHTAGMDFSTPDKHRDTVPPTNIAIRVLMMQIDEFHRKNTWDDVGTPPRKIRFLLKIHTAGMMSEHHLEKFDFY</sequence>
<organism evidence="1 2">
    <name type="scientific">Paratrimastix pyriformis</name>
    <dbReference type="NCBI Taxonomy" id="342808"/>
    <lineage>
        <taxon>Eukaryota</taxon>
        <taxon>Metamonada</taxon>
        <taxon>Preaxostyla</taxon>
        <taxon>Paratrimastigidae</taxon>
        <taxon>Paratrimastix</taxon>
    </lineage>
</organism>
<comment type="caution">
    <text evidence="1">The sequence shown here is derived from an EMBL/GenBank/DDBJ whole genome shotgun (WGS) entry which is preliminary data.</text>
</comment>
<name>A0ABQ8U757_9EUKA</name>